<dbReference type="Pfam" id="PF08448">
    <property type="entry name" value="PAS_4"/>
    <property type="match status" value="1"/>
</dbReference>
<dbReference type="Gene3D" id="3.30.450.20">
    <property type="entry name" value="PAS domain"/>
    <property type="match status" value="3"/>
</dbReference>
<evidence type="ECO:0000259" key="1">
    <source>
        <dbReference type="PROSITE" id="PS50112"/>
    </source>
</evidence>
<accession>A0ABQ2YIR0</accession>
<feature type="domain" description="PAS" evidence="1">
    <location>
        <begin position="342"/>
        <end position="405"/>
    </location>
</feature>
<gene>
    <name evidence="4" type="ORF">GCM10011290_11620</name>
</gene>
<dbReference type="CDD" id="cd12915">
    <property type="entry name" value="PDC2_DGC_like"/>
    <property type="match status" value="1"/>
</dbReference>
<evidence type="ECO:0008006" key="6">
    <source>
        <dbReference type="Google" id="ProtNLM"/>
    </source>
</evidence>
<dbReference type="PROSITE" id="PS50113">
    <property type="entry name" value="PAC"/>
    <property type="match status" value="1"/>
</dbReference>
<dbReference type="PANTHER" id="PTHR46663:SF4">
    <property type="entry name" value="DIGUANYLATE CYCLASE DGCT-RELATED"/>
    <property type="match status" value="1"/>
</dbReference>
<dbReference type="InterPro" id="IPR000700">
    <property type="entry name" value="PAS-assoc_C"/>
</dbReference>
<dbReference type="InterPro" id="IPR052163">
    <property type="entry name" value="DGC-Regulatory_Protein"/>
</dbReference>
<dbReference type="InterPro" id="IPR000014">
    <property type="entry name" value="PAS"/>
</dbReference>
<dbReference type="SUPFAM" id="SSF55073">
    <property type="entry name" value="Nucleotide cyclase"/>
    <property type="match status" value="1"/>
</dbReference>
<dbReference type="Gene3D" id="3.30.70.270">
    <property type="match status" value="1"/>
</dbReference>
<dbReference type="Pfam" id="PF00990">
    <property type="entry name" value="GGDEF"/>
    <property type="match status" value="1"/>
</dbReference>
<dbReference type="InterPro" id="IPR043128">
    <property type="entry name" value="Rev_trsase/Diguanyl_cyclase"/>
</dbReference>
<dbReference type="InterPro" id="IPR001610">
    <property type="entry name" value="PAC"/>
</dbReference>
<dbReference type="CDD" id="cd00130">
    <property type="entry name" value="PAS"/>
    <property type="match status" value="1"/>
</dbReference>
<keyword evidence="5" id="KW-1185">Reference proteome</keyword>
<dbReference type="CDD" id="cd01949">
    <property type="entry name" value="GGDEF"/>
    <property type="match status" value="1"/>
</dbReference>
<dbReference type="InterPro" id="IPR000160">
    <property type="entry name" value="GGDEF_dom"/>
</dbReference>
<evidence type="ECO:0000259" key="2">
    <source>
        <dbReference type="PROSITE" id="PS50113"/>
    </source>
</evidence>
<proteinExistence type="predicted"/>
<comment type="caution">
    <text evidence="4">The sequence shown here is derived from an EMBL/GenBank/DDBJ whole genome shotgun (WGS) entry which is preliminary data.</text>
</comment>
<organism evidence="4 5">
    <name type="scientific">Vogesella alkaliphila</name>
    <dbReference type="NCBI Taxonomy" id="1193621"/>
    <lineage>
        <taxon>Bacteria</taxon>
        <taxon>Pseudomonadati</taxon>
        <taxon>Pseudomonadota</taxon>
        <taxon>Betaproteobacteria</taxon>
        <taxon>Neisseriales</taxon>
        <taxon>Chromobacteriaceae</taxon>
        <taxon>Vogesella</taxon>
    </lineage>
</organism>
<dbReference type="InterPro" id="IPR013656">
    <property type="entry name" value="PAS_4"/>
</dbReference>
<dbReference type="SUPFAM" id="SSF55785">
    <property type="entry name" value="PYP-like sensor domain (PAS domain)"/>
    <property type="match status" value="1"/>
</dbReference>
<reference evidence="5" key="1">
    <citation type="journal article" date="2019" name="Int. J. Syst. Evol. Microbiol.">
        <title>The Global Catalogue of Microorganisms (GCM) 10K type strain sequencing project: providing services to taxonomists for standard genome sequencing and annotation.</title>
        <authorList>
            <consortium name="The Broad Institute Genomics Platform"/>
            <consortium name="The Broad Institute Genome Sequencing Center for Infectious Disease"/>
            <person name="Wu L."/>
            <person name="Ma J."/>
        </authorList>
    </citation>
    <scope>NUCLEOTIDE SEQUENCE [LARGE SCALE GENOMIC DNA]</scope>
    <source>
        <strain evidence="5">KCTC 32041</strain>
    </source>
</reference>
<protein>
    <recommendedName>
        <fullName evidence="6">Diguanylate cyclase</fullName>
    </recommendedName>
</protein>
<dbReference type="EMBL" id="BMYW01000003">
    <property type="protein sequence ID" value="GGX85598.1"/>
    <property type="molecule type" value="Genomic_DNA"/>
</dbReference>
<dbReference type="PANTHER" id="PTHR46663">
    <property type="entry name" value="DIGUANYLATE CYCLASE DGCT-RELATED"/>
    <property type="match status" value="1"/>
</dbReference>
<dbReference type="InterPro" id="IPR035965">
    <property type="entry name" value="PAS-like_dom_sf"/>
</dbReference>
<sequence length="625" mass="70471">MRESLYRDFVTLRMPTLPRFSLSSLTVKTLLLSAALCLLLLGLGAMELASSYHGALKQGFNQARVTNLLLAEWIQREFREIDLIQSALARQLGEADFAATSDGPARSALETRLVRAMHGMPQAYDLILVDRNCKLVLSFKVSPGFDASERSYCKAMLANNRDDRFVSERFHTIAGDDVVLATQRVRGDDGKVIGLIGSAVRVEHFQTQINRAMVGNRYDVLIFADKQRQLLARQPMLPKLPTQPVPDPEAEAMIRKQQSEAQYEMTSPFDGRRRLHATRQIEHLPVIVSVGIDKETLLEPWWSKLVLFIASWGVMVLLIVYATRRYLHNVALSEALSIRSAAIDYAAEAIAIADGNGVVQYINPAFRDMTGHRLDEVRGRRQLAELLLEQQPELQEQLAQAIHDGKNWRGELSSTRPDGHHCVETVSVAPVRDQYNELLHIVAIKYDISAAKKLQADLERLANTDELTGLYNRRQFLQRAQEEIARGQRWQRPLSLAMLDLDFFKHINDRYGHGFGDEVLRRFASCIQFNVRLEDVCGRLGGEEFAILLPDTDRYNASLIMERVREAVEQIRLDNPLGGEAVRFTVSIGISELYPGEETPTPLIARADAALYLAKQEGRNCVRTG</sequence>
<dbReference type="InterPro" id="IPR029787">
    <property type="entry name" value="Nucleotide_cyclase"/>
</dbReference>
<dbReference type="SMART" id="SM00091">
    <property type="entry name" value="PAS"/>
    <property type="match status" value="1"/>
</dbReference>
<evidence type="ECO:0000313" key="4">
    <source>
        <dbReference type="EMBL" id="GGX85598.1"/>
    </source>
</evidence>
<feature type="domain" description="GGDEF" evidence="3">
    <location>
        <begin position="492"/>
        <end position="625"/>
    </location>
</feature>
<dbReference type="Proteomes" id="UP000600877">
    <property type="component" value="Unassembled WGS sequence"/>
</dbReference>
<dbReference type="PROSITE" id="PS50112">
    <property type="entry name" value="PAS"/>
    <property type="match status" value="1"/>
</dbReference>
<dbReference type="NCBIfam" id="TIGR00229">
    <property type="entry name" value="sensory_box"/>
    <property type="match status" value="1"/>
</dbReference>
<feature type="domain" description="PAC" evidence="2">
    <location>
        <begin position="408"/>
        <end position="460"/>
    </location>
</feature>
<name>A0ABQ2YIR0_9NEIS</name>
<evidence type="ECO:0000259" key="3">
    <source>
        <dbReference type="PROSITE" id="PS50887"/>
    </source>
</evidence>
<dbReference type="RefSeq" id="WP_189373204.1">
    <property type="nucleotide sequence ID" value="NZ_BMYW01000003.1"/>
</dbReference>
<dbReference type="SMART" id="SM00267">
    <property type="entry name" value="GGDEF"/>
    <property type="match status" value="1"/>
</dbReference>
<dbReference type="PROSITE" id="PS50887">
    <property type="entry name" value="GGDEF"/>
    <property type="match status" value="1"/>
</dbReference>
<evidence type="ECO:0000313" key="5">
    <source>
        <dbReference type="Proteomes" id="UP000600877"/>
    </source>
</evidence>
<dbReference type="NCBIfam" id="TIGR00254">
    <property type="entry name" value="GGDEF"/>
    <property type="match status" value="1"/>
</dbReference>
<dbReference type="SMART" id="SM00086">
    <property type="entry name" value="PAC"/>
    <property type="match status" value="1"/>
</dbReference>